<evidence type="ECO:0000259" key="5">
    <source>
        <dbReference type="PROSITE" id="PS50883"/>
    </source>
</evidence>
<dbReference type="GO" id="GO:0006355">
    <property type="term" value="P:regulation of DNA-templated transcription"/>
    <property type="evidence" value="ECO:0007669"/>
    <property type="project" value="InterPro"/>
</dbReference>
<dbReference type="CDD" id="cd01949">
    <property type="entry name" value="GGDEF"/>
    <property type="match status" value="1"/>
</dbReference>
<protein>
    <submittedName>
        <fullName evidence="7">Diguanylate cyclase/phosphodiesterase (GGDEF &amp; EAL domains) with PAS/PAC sensor(S)</fullName>
    </submittedName>
</protein>
<dbReference type="Proteomes" id="UP000010809">
    <property type="component" value="Chromosome"/>
</dbReference>
<dbReference type="EMBL" id="CP003989">
    <property type="protein sequence ID" value="AGA34823.1"/>
    <property type="molecule type" value="Genomic_DNA"/>
</dbReference>
<dbReference type="PATRIC" id="fig|1255043.3.peg.3214"/>
<evidence type="ECO:0000256" key="1">
    <source>
        <dbReference type="ARBA" id="ARBA00001946"/>
    </source>
</evidence>
<gene>
    <name evidence="7" type="ordered locus">TVNIR_3185</name>
</gene>
<dbReference type="PROSITE" id="PS50113">
    <property type="entry name" value="PAC"/>
    <property type="match status" value="1"/>
</dbReference>
<feature type="region of interest" description="Disordered" evidence="2">
    <location>
        <begin position="1"/>
        <end position="27"/>
    </location>
</feature>
<dbReference type="InterPro" id="IPR013767">
    <property type="entry name" value="PAS_fold"/>
</dbReference>
<name>L0E0K8_THIND</name>
<feature type="region of interest" description="Disordered" evidence="2">
    <location>
        <begin position="67"/>
        <end position="91"/>
    </location>
</feature>
<evidence type="ECO:0000313" key="7">
    <source>
        <dbReference type="EMBL" id="AGA34823.1"/>
    </source>
</evidence>
<comment type="cofactor">
    <cofactor evidence="1">
        <name>Mg(2+)</name>
        <dbReference type="ChEBI" id="CHEBI:18420"/>
    </cofactor>
</comment>
<dbReference type="CDD" id="cd00130">
    <property type="entry name" value="PAS"/>
    <property type="match status" value="2"/>
</dbReference>
<feature type="domain" description="GGDEF" evidence="6">
    <location>
        <begin position="374"/>
        <end position="507"/>
    </location>
</feature>
<evidence type="ECO:0000256" key="2">
    <source>
        <dbReference type="SAM" id="MobiDB-lite"/>
    </source>
</evidence>
<dbReference type="eggNOG" id="COG5001">
    <property type="taxonomic scope" value="Bacteria"/>
</dbReference>
<dbReference type="Pfam" id="PF00563">
    <property type="entry name" value="EAL"/>
    <property type="match status" value="1"/>
</dbReference>
<dbReference type="AlphaFoldDB" id="L0E0K8"/>
<accession>L0E0K8</accession>
<evidence type="ECO:0000259" key="6">
    <source>
        <dbReference type="PROSITE" id="PS50887"/>
    </source>
</evidence>
<dbReference type="SMART" id="SM00052">
    <property type="entry name" value="EAL"/>
    <property type="match status" value="1"/>
</dbReference>
<dbReference type="PROSITE" id="PS50112">
    <property type="entry name" value="PAS"/>
    <property type="match status" value="2"/>
</dbReference>
<dbReference type="Gene3D" id="3.30.450.20">
    <property type="entry name" value="PAS domain"/>
    <property type="match status" value="2"/>
</dbReference>
<dbReference type="SUPFAM" id="SSF141868">
    <property type="entry name" value="EAL domain-like"/>
    <property type="match status" value="1"/>
</dbReference>
<dbReference type="NCBIfam" id="TIGR00229">
    <property type="entry name" value="sensory_box"/>
    <property type="match status" value="2"/>
</dbReference>
<dbReference type="Pfam" id="PF00990">
    <property type="entry name" value="GGDEF"/>
    <property type="match status" value="1"/>
</dbReference>
<dbReference type="InterPro" id="IPR035965">
    <property type="entry name" value="PAS-like_dom_sf"/>
</dbReference>
<dbReference type="InterPro" id="IPR000700">
    <property type="entry name" value="PAS-assoc_C"/>
</dbReference>
<dbReference type="SMART" id="SM00091">
    <property type="entry name" value="PAS"/>
    <property type="match status" value="2"/>
</dbReference>
<dbReference type="PROSITE" id="PS50887">
    <property type="entry name" value="GGDEF"/>
    <property type="match status" value="1"/>
</dbReference>
<dbReference type="CDD" id="cd01948">
    <property type="entry name" value="EAL"/>
    <property type="match status" value="1"/>
</dbReference>
<dbReference type="PANTHER" id="PTHR44757">
    <property type="entry name" value="DIGUANYLATE CYCLASE DGCP"/>
    <property type="match status" value="1"/>
</dbReference>
<dbReference type="Pfam" id="PF00989">
    <property type="entry name" value="PAS"/>
    <property type="match status" value="1"/>
</dbReference>
<dbReference type="Pfam" id="PF13426">
    <property type="entry name" value="PAS_9"/>
    <property type="match status" value="1"/>
</dbReference>
<dbReference type="SUPFAM" id="SSF55785">
    <property type="entry name" value="PYP-like sensor domain (PAS domain)"/>
    <property type="match status" value="2"/>
</dbReference>
<dbReference type="InterPro" id="IPR000160">
    <property type="entry name" value="GGDEF_dom"/>
</dbReference>
<dbReference type="GO" id="GO:0003824">
    <property type="term" value="F:catalytic activity"/>
    <property type="evidence" value="ECO:0007669"/>
    <property type="project" value="UniProtKB-ARBA"/>
</dbReference>
<dbReference type="InterPro" id="IPR000014">
    <property type="entry name" value="PAS"/>
</dbReference>
<evidence type="ECO:0000313" key="8">
    <source>
        <dbReference type="Proteomes" id="UP000010809"/>
    </source>
</evidence>
<feature type="compositionally biased region" description="Polar residues" evidence="2">
    <location>
        <begin position="7"/>
        <end position="18"/>
    </location>
</feature>
<feature type="domain" description="EAL" evidence="5">
    <location>
        <begin position="516"/>
        <end position="771"/>
    </location>
</feature>
<dbReference type="SUPFAM" id="SSF55073">
    <property type="entry name" value="Nucleotide cyclase"/>
    <property type="match status" value="1"/>
</dbReference>
<feature type="domain" description="PAC" evidence="4">
    <location>
        <begin position="290"/>
        <end position="342"/>
    </location>
</feature>
<dbReference type="InterPro" id="IPR001633">
    <property type="entry name" value="EAL_dom"/>
</dbReference>
<dbReference type="InterPro" id="IPR029787">
    <property type="entry name" value="Nucleotide_cyclase"/>
</dbReference>
<evidence type="ECO:0000259" key="4">
    <source>
        <dbReference type="PROSITE" id="PS50113"/>
    </source>
</evidence>
<dbReference type="FunFam" id="3.30.70.270:FF:000001">
    <property type="entry name" value="Diguanylate cyclase domain protein"/>
    <property type="match status" value="1"/>
</dbReference>
<organism evidence="7 8">
    <name type="scientific">Thioalkalivibrio nitratireducens (strain DSM 14787 / UNIQEM 213 / ALEN2)</name>
    <dbReference type="NCBI Taxonomy" id="1255043"/>
    <lineage>
        <taxon>Bacteria</taxon>
        <taxon>Pseudomonadati</taxon>
        <taxon>Pseudomonadota</taxon>
        <taxon>Gammaproteobacteria</taxon>
        <taxon>Chromatiales</taxon>
        <taxon>Ectothiorhodospiraceae</taxon>
        <taxon>Thioalkalivibrio</taxon>
    </lineage>
</organism>
<dbReference type="Gene3D" id="3.20.20.450">
    <property type="entry name" value="EAL domain"/>
    <property type="match status" value="1"/>
</dbReference>
<dbReference type="HOGENOM" id="CLU_000445_70_20_6"/>
<keyword evidence="8" id="KW-1185">Reference proteome</keyword>
<reference evidence="7" key="1">
    <citation type="submission" date="2015-12" db="EMBL/GenBank/DDBJ databases">
        <authorList>
            <person name="Tikhonova T.V."/>
            <person name="Pavlov A.R."/>
            <person name="Beletsky A.V."/>
            <person name="Mardanov A.V."/>
            <person name="Sorokin D.Y."/>
            <person name="Ravin N.V."/>
            <person name="Popov V.O."/>
        </authorList>
    </citation>
    <scope>NUCLEOTIDE SEQUENCE</scope>
    <source>
        <strain evidence="7">DSM 14787</strain>
    </source>
</reference>
<dbReference type="InterPro" id="IPR052155">
    <property type="entry name" value="Biofilm_reg_signaling"/>
</dbReference>
<dbReference type="STRING" id="1255043.TVNIR_3185"/>
<evidence type="ECO:0000259" key="3">
    <source>
        <dbReference type="PROSITE" id="PS50112"/>
    </source>
</evidence>
<dbReference type="InterPro" id="IPR035919">
    <property type="entry name" value="EAL_sf"/>
</dbReference>
<dbReference type="InterPro" id="IPR043128">
    <property type="entry name" value="Rev_trsase/Diguanyl_cyclase"/>
</dbReference>
<dbReference type="PROSITE" id="PS50883">
    <property type="entry name" value="EAL"/>
    <property type="match status" value="1"/>
</dbReference>
<dbReference type="NCBIfam" id="TIGR00254">
    <property type="entry name" value="GGDEF"/>
    <property type="match status" value="1"/>
</dbReference>
<dbReference type="SMART" id="SM00267">
    <property type="entry name" value="GGDEF"/>
    <property type="match status" value="1"/>
</dbReference>
<proteinExistence type="predicted"/>
<feature type="domain" description="PAS" evidence="3">
    <location>
        <begin position="217"/>
        <end position="262"/>
    </location>
</feature>
<dbReference type="KEGG" id="tni:TVNIR_3185"/>
<dbReference type="PANTHER" id="PTHR44757:SF2">
    <property type="entry name" value="BIOFILM ARCHITECTURE MAINTENANCE PROTEIN MBAA"/>
    <property type="match status" value="1"/>
</dbReference>
<dbReference type="Gene3D" id="3.30.70.270">
    <property type="match status" value="1"/>
</dbReference>
<feature type="domain" description="PAS" evidence="3">
    <location>
        <begin position="103"/>
        <end position="169"/>
    </location>
</feature>
<sequence length="781" mass="86709">MLIEHGQGSNLKGSTREAQPSRDHARHAGMRVETGASATRFGPDANLLPGAHPGRRCSGYTWEMHEDSATGSRAQQGETDHSVSAAGPDSPERFTAERLLHCYRELFDRAPVGYMVVDRRGRILKVNQTASLLLSTEPSRLVGRRIGVIVAQPERSRLRRFLAGVFDEPEQRTREITLVTRGSPATWIRLQARADGPGHRALIVATDFRDLGVSPDEMEIAVSVYQVLDHAVMIADADNRIVSVNPRFTEITGYPPGEAVEQRTNLLKSGCQDDAFYQRMWHALETNGRWQGELWNRRKSGEEFLESLSIHTLRDREGRVLRRVALFSDITDQRRAVEEAQRQANYDPLSGLPNRSLFLDRLEQEVRKGQRNGRSVALLYLDLDHFKEVNDTLGHQAGDRLLQEAARRIGASVRETDTVARLGGDEFTVVMADLSELNRVDVVAQEIIDALARPFPLGSEVVQVSASLGIAFFPADAGDAAELVDHADRAMYAAKKAGRNRYQYFTPQLQSSLRERHRRIADLRNALSGRQFRVYLQPAVDLVSGEIRLLEALLRWQHPDQGLILPAQFLPLAEDIGIMGEIGELVFENVFGVIKALEGTPAGSSLRIAINQSLRELGHGRGGRGWVTHLQEYGLPVERVVFEITERTLIEGGTMVESQVRRQIERGVAVALDDFGTGQSSMTCLERIPFEYVKLDGSVVRRIPHDRPARAFLDAAIVLTGSLGIRLIAEGVETEAQRDYLRAAGCGFAQGFLLGAPVPAEHYQRVRGAAQANPRRRPGAG</sequence>